<comment type="catalytic activity">
    <reaction evidence="1">
        <text>ATP + protein L-histidine = ADP + protein N-phospho-L-histidine.</text>
        <dbReference type="EC" id="2.7.13.3"/>
    </reaction>
</comment>
<dbReference type="InterPro" id="IPR003661">
    <property type="entry name" value="HisK_dim/P_dom"/>
</dbReference>
<evidence type="ECO:0000256" key="14">
    <source>
        <dbReference type="SAM" id="Phobius"/>
    </source>
</evidence>
<dbReference type="InterPro" id="IPR001789">
    <property type="entry name" value="Sig_transdc_resp-reg_receiver"/>
</dbReference>
<evidence type="ECO:0000256" key="9">
    <source>
        <dbReference type="ARBA" id="ARBA00064003"/>
    </source>
</evidence>
<sequence length="783" mass="84087">MADPPLAPDRALAEFDRQNSPWGLLERYASGRIAHFLSRQILTVAGAWSLFWLASPLHGLIAMALALFGEAIDCLTLRRVAPWRAAGQDIDRVRAVTAFTAWLQALTIGLCVLLAQVWAPSGAASFFALAFLTGAAINAGLVMPFHRAAATLRLSVYAATCAVFLIVELLSAPQVAAKHGFDLLGAVMLAYMVKVFLTYVTRYHRRAQSERRELLLGAKALSTANRELEESQREARQLSLVARHANDSVVISKPDHGILWVNDAFTRTTGYSLQEALGKSPGRLLNGPGTDMAVSARIGTEIRKGRPYRTEILNYTKSGQEIWIETNLVPLLDDAGATDVVIAIERNITETKDHARQLAEAKRRAEEAARAKAAFLATMSHEIRTPMNGIIGMANLLAESALDDRHKANVETIRDSAEALLKIINDILDYSRLEANKLTVVQEPFALAACLRSATQLLRPQALDKGLTLDICHDTALPETVTGDAGRLRQIVLNLIGNAIKFTDTGGVTMRVSARPDGPAHHRIEITVRDTGIGIPPDRAARIFDQFEQADADITRKYGGTGLGLAISRHLARGMGGDLVLLTTEPGRHGACFKLTLRLGCGEAMPSDAGAEEVRPPDLAGRSLLVADDNATNRTLIARFLSDAGLQLRFVKDGRAAVEACLDQPPDMVLMDMSMPELDGIAATRAIRAAPIAQPQIIALTANAFASDKAACLAAGMNDFLAKPVRKAELLRALARAAAMGKTLGPSGAHRVSGDPTAKEAPNWTSPPESGTTSGRSTPSSGP</sequence>
<dbReference type="SMART" id="SM00387">
    <property type="entry name" value="HATPase_c"/>
    <property type="match status" value="1"/>
</dbReference>
<evidence type="ECO:0000313" key="19">
    <source>
        <dbReference type="EMBL" id="RDD68062.1"/>
    </source>
</evidence>
<reference evidence="19 20" key="1">
    <citation type="submission" date="2018-07" db="EMBL/GenBank/DDBJ databases">
        <title>Thalassococcus profundi sp. nov., a marine bacterium isolated from deep seawater of Okinawa Trough.</title>
        <authorList>
            <person name="Yu M."/>
        </authorList>
    </citation>
    <scope>NUCLEOTIDE SEQUENCE [LARGE SCALE GENOMIC DNA]</scope>
    <source>
        <strain evidence="19 20">WRAS1</strain>
    </source>
</reference>
<evidence type="ECO:0000256" key="3">
    <source>
        <dbReference type="ARBA" id="ARBA00022553"/>
    </source>
</evidence>
<dbReference type="PROSITE" id="PS50113">
    <property type="entry name" value="PAC"/>
    <property type="match status" value="1"/>
</dbReference>
<dbReference type="InterPro" id="IPR003594">
    <property type="entry name" value="HATPase_dom"/>
</dbReference>
<dbReference type="GO" id="GO:0005524">
    <property type="term" value="F:ATP binding"/>
    <property type="evidence" value="ECO:0007669"/>
    <property type="project" value="UniProtKB-KW"/>
</dbReference>
<dbReference type="PRINTS" id="PR00344">
    <property type="entry name" value="BCTRLSENSOR"/>
</dbReference>
<dbReference type="InterPro" id="IPR001610">
    <property type="entry name" value="PAC"/>
</dbReference>
<keyword evidence="14" id="KW-0472">Membrane</keyword>
<dbReference type="SUPFAM" id="SSF55874">
    <property type="entry name" value="ATPase domain of HSP90 chaperone/DNA topoisomerase II/histidine kinase"/>
    <property type="match status" value="1"/>
</dbReference>
<dbReference type="InterPro" id="IPR004358">
    <property type="entry name" value="Sig_transdc_His_kin-like_C"/>
</dbReference>
<dbReference type="CDD" id="cd00082">
    <property type="entry name" value="HisKA"/>
    <property type="match status" value="1"/>
</dbReference>
<dbReference type="GO" id="GO:0000155">
    <property type="term" value="F:phosphorelay sensor kinase activity"/>
    <property type="evidence" value="ECO:0007669"/>
    <property type="project" value="InterPro"/>
</dbReference>
<dbReference type="Gene3D" id="3.30.450.20">
    <property type="entry name" value="PAS domain"/>
    <property type="match status" value="1"/>
</dbReference>
<evidence type="ECO:0000259" key="15">
    <source>
        <dbReference type="PROSITE" id="PS50109"/>
    </source>
</evidence>
<dbReference type="SMART" id="SM00086">
    <property type="entry name" value="PAC"/>
    <property type="match status" value="1"/>
</dbReference>
<dbReference type="CDD" id="cd16922">
    <property type="entry name" value="HATPase_EvgS-ArcB-TorS-like"/>
    <property type="match status" value="1"/>
</dbReference>
<evidence type="ECO:0000256" key="4">
    <source>
        <dbReference type="ARBA" id="ARBA00022679"/>
    </source>
</evidence>
<dbReference type="Gene3D" id="3.40.50.2300">
    <property type="match status" value="1"/>
</dbReference>
<dbReference type="EC" id="2.7.13.3" evidence="2"/>
<dbReference type="CDD" id="cd17546">
    <property type="entry name" value="REC_hyHK_CKI1_RcsC-like"/>
    <property type="match status" value="1"/>
</dbReference>
<evidence type="ECO:0000256" key="12">
    <source>
        <dbReference type="SAM" id="Coils"/>
    </source>
</evidence>
<dbReference type="Pfam" id="PF13426">
    <property type="entry name" value="PAS_9"/>
    <property type="match status" value="1"/>
</dbReference>
<keyword evidence="6" id="KW-0418">Kinase</keyword>
<dbReference type="SMART" id="SM00448">
    <property type="entry name" value="REC"/>
    <property type="match status" value="1"/>
</dbReference>
<accession>A0A369TT42</accession>
<dbReference type="PROSITE" id="PS50110">
    <property type="entry name" value="RESPONSE_REGULATORY"/>
    <property type="match status" value="1"/>
</dbReference>
<keyword evidence="20" id="KW-1185">Reference proteome</keyword>
<dbReference type="EMBL" id="QPMK01000001">
    <property type="protein sequence ID" value="RDD68062.1"/>
    <property type="molecule type" value="Genomic_DNA"/>
</dbReference>
<evidence type="ECO:0000256" key="7">
    <source>
        <dbReference type="ARBA" id="ARBA00022840"/>
    </source>
</evidence>
<keyword evidence="8" id="KW-0902">Two-component regulatory system</keyword>
<keyword evidence="5" id="KW-0547">Nucleotide-binding</keyword>
<dbReference type="SUPFAM" id="SSF52172">
    <property type="entry name" value="CheY-like"/>
    <property type="match status" value="1"/>
</dbReference>
<evidence type="ECO:0000256" key="5">
    <source>
        <dbReference type="ARBA" id="ARBA00022741"/>
    </source>
</evidence>
<dbReference type="InterPro" id="IPR035965">
    <property type="entry name" value="PAS-like_dom_sf"/>
</dbReference>
<dbReference type="Proteomes" id="UP000253977">
    <property type="component" value="Unassembled WGS sequence"/>
</dbReference>
<evidence type="ECO:0000256" key="8">
    <source>
        <dbReference type="ARBA" id="ARBA00023012"/>
    </source>
</evidence>
<evidence type="ECO:0000313" key="20">
    <source>
        <dbReference type="Proteomes" id="UP000253977"/>
    </source>
</evidence>
<keyword evidence="14" id="KW-0812">Transmembrane</keyword>
<dbReference type="FunFam" id="3.30.565.10:FF:000010">
    <property type="entry name" value="Sensor histidine kinase RcsC"/>
    <property type="match status" value="1"/>
</dbReference>
<dbReference type="PANTHER" id="PTHR45339">
    <property type="entry name" value="HYBRID SIGNAL TRANSDUCTION HISTIDINE KINASE J"/>
    <property type="match status" value="1"/>
</dbReference>
<feature type="transmembrane region" description="Helical" evidence="14">
    <location>
        <begin position="154"/>
        <end position="177"/>
    </location>
</feature>
<feature type="domain" description="PAC" evidence="18">
    <location>
        <begin position="306"/>
        <end position="360"/>
    </location>
</feature>
<evidence type="ECO:0000259" key="17">
    <source>
        <dbReference type="PROSITE" id="PS50112"/>
    </source>
</evidence>
<dbReference type="CDD" id="cd00130">
    <property type="entry name" value="PAS"/>
    <property type="match status" value="1"/>
</dbReference>
<dbReference type="PANTHER" id="PTHR45339:SF1">
    <property type="entry name" value="HYBRID SIGNAL TRANSDUCTION HISTIDINE KINASE J"/>
    <property type="match status" value="1"/>
</dbReference>
<dbReference type="InterPro" id="IPR000014">
    <property type="entry name" value="PAS"/>
</dbReference>
<evidence type="ECO:0000256" key="6">
    <source>
        <dbReference type="ARBA" id="ARBA00022777"/>
    </source>
</evidence>
<comment type="caution">
    <text evidence="19">The sequence shown here is derived from an EMBL/GenBank/DDBJ whole genome shotgun (WGS) entry which is preliminary data.</text>
</comment>
<feature type="transmembrane region" description="Helical" evidence="14">
    <location>
        <begin position="124"/>
        <end position="142"/>
    </location>
</feature>
<evidence type="ECO:0000256" key="13">
    <source>
        <dbReference type="SAM" id="MobiDB-lite"/>
    </source>
</evidence>
<dbReference type="Gene3D" id="1.10.287.130">
    <property type="match status" value="1"/>
</dbReference>
<feature type="domain" description="Histidine kinase" evidence="15">
    <location>
        <begin position="378"/>
        <end position="601"/>
    </location>
</feature>
<dbReference type="AlphaFoldDB" id="A0A369TT42"/>
<dbReference type="SUPFAM" id="SSF47384">
    <property type="entry name" value="Homodimeric domain of signal transducing histidine kinase"/>
    <property type="match status" value="1"/>
</dbReference>
<dbReference type="SMART" id="SM00091">
    <property type="entry name" value="PAS"/>
    <property type="match status" value="1"/>
</dbReference>
<dbReference type="SMART" id="SM00388">
    <property type="entry name" value="HisKA"/>
    <property type="match status" value="1"/>
</dbReference>
<organism evidence="19 20">
    <name type="scientific">Thalassococcus profundi</name>
    <dbReference type="NCBI Taxonomy" id="2282382"/>
    <lineage>
        <taxon>Bacteria</taxon>
        <taxon>Pseudomonadati</taxon>
        <taxon>Pseudomonadota</taxon>
        <taxon>Alphaproteobacteria</taxon>
        <taxon>Rhodobacterales</taxon>
        <taxon>Roseobacteraceae</taxon>
        <taxon>Thalassococcus</taxon>
    </lineage>
</organism>
<dbReference type="Pfam" id="PF00072">
    <property type="entry name" value="Response_reg"/>
    <property type="match status" value="1"/>
</dbReference>
<dbReference type="Pfam" id="PF02518">
    <property type="entry name" value="HATPase_c"/>
    <property type="match status" value="1"/>
</dbReference>
<feature type="compositionally biased region" description="Low complexity" evidence="13">
    <location>
        <begin position="766"/>
        <end position="783"/>
    </location>
</feature>
<dbReference type="InterPro" id="IPR036097">
    <property type="entry name" value="HisK_dim/P_sf"/>
</dbReference>
<dbReference type="RefSeq" id="WP_114509041.1">
    <property type="nucleotide sequence ID" value="NZ_QPMK01000001.1"/>
</dbReference>
<dbReference type="PROSITE" id="PS50112">
    <property type="entry name" value="PAS"/>
    <property type="match status" value="1"/>
</dbReference>
<evidence type="ECO:0000256" key="10">
    <source>
        <dbReference type="ARBA" id="ARBA00068150"/>
    </source>
</evidence>
<dbReference type="InterPro" id="IPR036890">
    <property type="entry name" value="HATPase_C_sf"/>
</dbReference>
<keyword evidence="3 11" id="KW-0597">Phosphoprotein</keyword>
<feature type="transmembrane region" description="Helical" evidence="14">
    <location>
        <begin position="93"/>
        <end position="118"/>
    </location>
</feature>
<feature type="domain" description="PAS" evidence="17">
    <location>
        <begin position="234"/>
        <end position="280"/>
    </location>
</feature>
<feature type="domain" description="Response regulatory" evidence="16">
    <location>
        <begin position="623"/>
        <end position="738"/>
    </location>
</feature>
<dbReference type="FunFam" id="1.10.287.130:FF:000002">
    <property type="entry name" value="Two-component osmosensing histidine kinase"/>
    <property type="match status" value="1"/>
</dbReference>
<name>A0A369TT42_9RHOB</name>
<dbReference type="InterPro" id="IPR011006">
    <property type="entry name" value="CheY-like_superfamily"/>
</dbReference>
<dbReference type="PROSITE" id="PS50109">
    <property type="entry name" value="HIS_KIN"/>
    <property type="match status" value="1"/>
</dbReference>
<dbReference type="InterPro" id="IPR005467">
    <property type="entry name" value="His_kinase_dom"/>
</dbReference>
<dbReference type="InterPro" id="IPR000700">
    <property type="entry name" value="PAS-assoc_C"/>
</dbReference>
<feature type="modified residue" description="4-aspartylphosphate" evidence="11">
    <location>
        <position position="672"/>
    </location>
</feature>
<feature type="coiled-coil region" evidence="12">
    <location>
        <begin position="348"/>
        <end position="378"/>
    </location>
</feature>
<evidence type="ECO:0000259" key="18">
    <source>
        <dbReference type="PROSITE" id="PS50113"/>
    </source>
</evidence>
<gene>
    <name evidence="19" type="ORF">DU478_00895</name>
</gene>
<dbReference type="OrthoDB" id="9801651at2"/>
<dbReference type="Pfam" id="PF00512">
    <property type="entry name" value="HisKA"/>
    <property type="match status" value="1"/>
</dbReference>
<evidence type="ECO:0000256" key="1">
    <source>
        <dbReference type="ARBA" id="ARBA00000085"/>
    </source>
</evidence>
<comment type="subunit">
    <text evidence="9">At low DSF concentrations, interacts with RpfF.</text>
</comment>
<proteinExistence type="predicted"/>
<dbReference type="Gene3D" id="3.30.565.10">
    <property type="entry name" value="Histidine kinase-like ATPase, C-terminal domain"/>
    <property type="match status" value="1"/>
</dbReference>
<evidence type="ECO:0000256" key="2">
    <source>
        <dbReference type="ARBA" id="ARBA00012438"/>
    </source>
</evidence>
<protein>
    <recommendedName>
        <fullName evidence="10">Sensory/regulatory protein RpfC</fullName>
        <ecNumber evidence="2">2.7.13.3</ecNumber>
    </recommendedName>
</protein>
<dbReference type="NCBIfam" id="TIGR00229">
    <property type="entry name" value="sensory_box"/>
    <property type="match status" value="1"/>
</dbReference>
<keyword evidence="14" id="KW-1133">Transmembrane helix</keyword>
<keyword evidence="12" id="KW-0175">Coiled coil</keyword>
<keyword evidence="4" id="KW-0808">Transferase</keyword>
<evidence type="ECO:0000256" key="11">
    <source>
        <dbReference type="PROSITE-ProRule" id="PRU00169"/>
    </source>
</evidence>
<keyword evidence="7" id="KW-0067">ATP-binding</keyword>
<dbReference type="SUPFAM" id="SSF55785">
    <property type="entry name" value="PYP-like sensor domain (PAS domain)"/>
    <property type="match status" value="1"/>
</dbReference>
<feature type="region of interest" description="Disordered" evidence="13">
    <location>
        <begin position="743"/>
        <end position="783"/>
    </location>
</feature>
<evidence type="ECO:0000259" key="16">
    <source>
        <dbReference type="PROSITE" id="PS50110"/>
    </source>
</evidence>